<evidence type="ECO:0000313" key="2">
    <source>
        <dbReference type="Proteomes" id="UP000287651"/>
    </source>
</evidence>
<sequence>MEAVAGLMLGDAWNDMTTSTNDEAETSHQRLPAYVSSTKEATYEKERCAEKLFRKPDSWVSLMMEAVMTSKSAPRWMQEETGG</sequence>
<dbReference type="Proteomes" id="UP000287651">
    <property type="component" value="Unassembled WGS sequence"/>
</dbReference>
<protein>
    <submittedName>
        <fullName evidence="1">Uncharacterized protein</fullName>
    </submittedName>
</protein>
<dbReference type="EMBL" id="AMZH03007806">
    <property type="protein sequence ID" value="RRT60399.1"/>
    <property type="molecule type" value="Genomic_DNA"/>
</dbReference>
<proteinExistence type="predicted"/>
<reference evidence="1 2" key="1">
    <citation type="journal article" date="2014" name="Agronomy (Basel)">
        <title>A Draft Genome Sequence for Ensete ventricosum, the Drought-Tolerant Tree Against Hunger.</title>
        <authorList>
            <person name="Harrison J."/>
            <person name="Moore K.A."/>
            <person name="Paszkiewicz K."/>
            <person name="Jones T."/>
            <person name="Grant M."/>
            <person name="Ambacheew D."/>
            <person name="Muzemil S."/>
            <person name="Studholme D.J."/>
        </authorList>
    </citation>
    <scope>NUCLEOTIDE SEQUENCE [LARGE SCALE GENOMIC DNA]</scope>
</reference>
<organism evidence="1 2">
    <name type="scientific">Ensete ventricosum</name>
    <name type="common">Abyssinian banana</name>
    <name type="synonym">Musa ensete</name>
    <dbReference type="NCBI Taxonomy" id="4639"/>
    <lineage>
        <taxon>Eukaryota</taxon>
        <taxon>Viridiplantae</taxon>
        <taxon>Streptophyta</taxon>
        <taxon>Embryophyta</taxon>
        <taxon>Tracheophyta</taxon>
        <taxon>Spermatophyta</taxon>
        <taxon>Magnoliopsida</taxon>
        <taxon>Liliopsida</taxon>
        <taxon>Zingiberales</taxon>
        <taxon>Musaceae</taxon>
        <taxon>Ensete</taxon>
    </lineage>
</organism>
<evidence type="ECO:0000313" key="1">
    <source>
        <dbReference type="EMBL" id="RRT60399.1"/>
    </source>
</evidence>
<dbReference type="AlphaFoldDB" id="A0A426Z8U8"/>
<accession>A0A426Z8U8</accession>
<gene>
    <name evidence="1" type="ORF">B296_00013914</name>
</gene>
<comment type="caution">
    <text evidence="1">The sequence shown here is derived from an EMBL/GenBank/DDBJ whole genome shotgun (WGS) entry which is preliminary data.</text>
</comment>
<name>A0A426Z8U8_ENSVE</name>